<organism evidence="1 2">
    <name type="scientific">Mannheimia succiniciproducens (strain KCTC 0769BP / MBEL55E)</name>
    <dbReference type="NCBI Taxonomy" id="221988"/>
    <lineage>
        <taxon>Bacteria</taxon>
        <taxon>Pseudomonadati</taxon>
        <taxon>Pseudomonadota</taxon>
        <taxon>Gammaproteobacteria</taxon>
        <taxon>Pasteurellales</taxon>
        <taxon>Pasteurellaceae</taxon>
        <taxon>Basfia</taxon>
    </lineage>
</organism>
<proteinExistence type="predicted"/>
<dbReference type="KEGG" id="msu:MS0958"/>
<gene>
    <name evidence="1" type="ordered locus">MS0958</name>
</gene>
<accession>Q65TZ5</accession>
<keyword evidence="2" id="KW-1185">Reference proteome</keyword>
<reference evidence="1 2" key="1">
    <citation type="journal article" date="2004" name="Nat. Biotechnol.">
        <title>The genome sequence of the capnophilic rumen bacterium Mannheimia succiniciproducens.</title>
        <authorList>
            <person name="Hong S.H."/>
            <person name="Kim J.S."/>
            <person name="Lee S.Y."/>
            <person name="In Y.H."/>
            <person name="Choi S.S."/>
            <person name="Rih J.-K."/>
            <person name="Kim C.H."/>
            <person name="Jeong H."/>
            <person name="Hur C.G."/>
            <person name="Kim J.J."/>
        </authorList>
    </citation>
    <scope>NUCLEOTIDE SEQUENCE [LARGE SCALE GENOMIC DNA]</scope>
    <source>
        <strain evidence="2">KCTC 0769BP / MBEL55E</strain>
    </source>
</reference>
<name>Q65TZ5_MANSM</name>
<dbReference type="Proteomes" id="UP000000607">
    <property type="component" value="Chromosome"/>
</dbReference>
<dbReference type="HOGENOM" id="CLU_3218323_0_0_6"/>
<dbReference type="EMBL" id="AE016827">
    <property type="protein sequence ID" value="AAU37565.1"/>
    <property type="molecule type" value="Genomic_DNA"/>
</dbReference>
<dbReference type="AlphaFoldDB" id="Q65TZ5"/>
<evidence type="ECO:0000313" key="2">
    <source>
        <dbReference type="Proteomes" id="UP000000607"/>
    </source>
</evidence>
<evidence type="ECO:0000313" key="1">
    <source>
        <dbReference type="EMBL" id="AAU37565.1"/>
    </source>
</evidence>
<protein>
    <submittedName>
        <fullName evidence="1">Uncharacterized protein</fullName>
    </submittedName>
</protein>
<sequence>MGLKDIFNGFLSQKSGYFLLNNRLNISCKNSEKLTALLIIKLTG</sequence>